<dbReference type="InterPro" id="IPR009056">
    <property type="entry name" value="Cyt_c-like_dom"/>
</dbReference>
<dbReference type="InterPro" id="IPR050597">
    <property type="entry name" value="Cytochrome_c_Oxidase_Subunit"/>
</dbReference>
<dbReference type="GO" id="GO:0042597">
    <property type="term" value="C:periplasmic space"/>
    <property type="evidence" value="ECO:0007669"/>
    <property type="project" value="UniProtKB-SubCell"/>
</dbReference>
<feature type="signal peptide" evidence="10">
    <location>
        <begin position="1"/>
        <end position="23"/>
    </location>
</feature>
<reference evidence="12 13" key="1">
    <citation type="journal article" date="2013" name="Nat. Commun.">
        <title>Genome sequence and functional genomic analysis of the oil-degrading bacterium Oleispira antarctica.</title>
        <authorList>
            <person name="Kube M."/>
            <person name="Chernikova T.N."/>
            <person name="Al-Ramahi Y."/>
            <person name="Beloqui A."/>
            <person name="Lopez-Cortez N."/>
            <person name="Guazzaroni M.E."/>
            <person name="Heipieper H.J."/>
            <person name="Klages S."/>
            <person name="Kotsyurbenko O.R."/>
            <person name="Langer I."/>
            <person name="Nechitaylo T.Y."/>
            <person name="Lunsdorf H."/>
            <person name="Fernandez M."/>
            <person name="Juarez S."/>
            <person name="Ciordia S."/>
            <person name="Singer A."/>
            <person name="Kagan O."/>
            <person name="Egorova O."/>
            <person name="Petit P.A."/>
            <person name="Stogios P."/>
            <person name="Kim Y."/>
            <person name="Tchigvintsev A."/>
            <person name="Flick R."/>
            <person name="Denaro R."/>
            <person name="Genovese M."/>
            <person name="Albar J.P."/>
            <person name="Reva O.N."/>
            <person name="Martinez-Gomariz M."/>
            <person name="Tran H."/>
            <person name="Ferrer M."/>
            <person name="Savchenko A."/>
            <person name="Yakunin A.F."/>
            <person name="Yakimov M.M."/>
            <person name="Golyshina O.V."/>
            <person name="Reinhardt R."/>
            <person name="Golyshin P.N."/>
        </authorList>
    </citation>
    <scope>NUCLEOTIDE SEQUENCE [LARGE SCALE GENOMIC DNA]</scope>
</reference>
<evidence type="ECO:0000256" key="6">
    <source>
        <dbReference type="ARBA" id="ARBA00022982"/>
    </source>
</evidence>
<feature type="binding site" description="axial binding residue" evidence="9">
    <location>
        <position position="191"/>
    </location>
    <ligand>
        <name>heme c</name>
        <dbReference type="ChEBI" id="CHEBI:61717"/>
        <label>2</label>
    </ligand>
    <ligandPart>
        <name>Fe</name>
        <dbReference type="ChEBI" id="CHEBI:18248"/>
    </ligandPart>
</feature>
<feature type="binding site" description="covalent" evidence="8">
    <location>
        <position position="147"/>
    </location>
    <ligand>
        <name>heme c</name>
        <dbReference type="ChEBI" id="CHEBI:61717"/>
        <label>2</label>
    </ligand>
</feature>
<evidence type="ECO:0000256" key="3">
    <source>
        <dbReference type="ARBA" id="ARBA00022617"/>
    </source>
</evidence>
<accession>R4YQZ4</accession>
<feature type="binding site" description="covalent" evidence="8">
    <location>
        <position position="62"/>
    </location>
    <ligand>
        <name>heme c</name>
        <dbReference type="ChEBI" id="CHEBI:61717"/>
        <label>1</label>
    </ligand>
</feature>
<dbReference type="InterPro" id="IPR024167">
    <property type="entry name" value="Cytochrome_c4-like"/>
</dbReference>
<keyword evidence="2" id="KW-0813">Transport</keyword>
<feature type="binding site" description="axial binding residue" evidence="9">
    <location>
        <position position="63"/>
    </location>
    <ligand>
        <name>heme c</name>
        <dbReference type="ChEBI" id="CHEBI:61717"/>
        <label>1</label>
    </ligand>
    <ligandPart>
        <name>Fe</name>
        <dbReference type="ChEBI" id="CHEBI:18248"/>
    </ligandPart>
</feature>
<evidence type="ECO:0000259" key="11">
    <source>
        <dbReference type="PROSITE" id="PS51007"/>
    </source>
</evidence>
<evidence type="ECO:0000256" key="4">
    <source>
        <dbReference type="ARBA" id="ARBA00022723"/>
    </source>
</evidence>
<dbReference type="GO" id="GO:0020037">
    <property type="term" value="F:heme binding"/>
    <property type="evidence" value="ECO:0007669"/>
    <property type="project" value="InterPro"/>
</dbReference>
<feature type="domain" description="Cytochrome c" evidence="11">
    <location>
        <begin position="134"/>
        <end position="214"/>
    </location>
</feature>
<protein>
    <submittedName>
        <fullName evidence="12">Cytochrome c, class I</fullName>
    </submittedName>
</protein>
<dbReference type="PANTHER" id="PTHR33751:SF9">
    <property type="entry name" value="CYTOCHROME C4"/>
    <property type="match status" value="1"/>
</dbReference>
<dbReference type="STRING" id="698738.OLEAN_C32960"/>
<keyword evidence="4 9" id="KW-0479">Metal-binding</keyword>
<organism evidence="12 13">
    <name type="scientific">Oleispira antarctica RB-8</name>
    <dbReference type="NCBI Taxonomy" id="698738"/>
    <lineage>
        <taxon>Bacteria</taxon>
        <taxon>Pseudomonadati</taxon>
        <taxon>Pseudomonadota</taxon>
        <taxon>Gammaproteobacteria</taxon>
        <taxon>Oceanospirillales</taxon>
        <taxon>Oceanospirillaceae</taxon>
        <taxon>Oleispira</taxon>
    </lineage>
</organism>
<comment type="subcellular location">
    <subcellularLocation>
        <location evidence="1">Periplasm</location>
    </subcellularLocation>
</comment>
<feature type="binding site" description="axial binding residue" evidence="9">
    <location>
        <position position="151"/>
    </location>
    <ligand>
        <name>heme c</name>
        <dbReference type="ChEBI" id="CHEBI:61717"/>
        <label>2</label>
    </ligand>
    <ligandPart>
        <name>Fe</name>
        <dbReference type="ChEBI" id="CHEBI:18248"/>
    </ligandPart>
</feature>
<keyword evidence="13" id="KW-1185">Reference proteome</keyword>
<dbReference type="Proteomes" id="UP000032749">
    <property type="component" value="Chromosome"/>
</dbReference>
<evidence type="ECO:0000313" key="12">
    <source>
        <dbReference type="EMBL" id="CCK77472.1"/>
    </source>
</evidence>
<evidence type="ECO:0000256" key="1">
    <source>
        <dbReference type="ARBA" id="ARBA00004418"/>
    </source>
</evidence>
<evidence type="ECO:0000256" key="7">
    <source>
        <dbReference type="ARBA" id="ARBA00023004"/>
    </source>
</evidence>
<dbReference type="EMBL" id="FO203512">
    <property type="protein sequence ID" value="CCK77472.1"/>
    <property type="molecule type" value="Genomic_DNA"/>
</dbReference>
<evidence type="ECO:0000256" key="10">
    <source>
        <dbReference type="SAM" id="SignalP"/>
    </source>
</evidence>
<proteinExistence type="predicted"/>
<evidence type="ECO:0000256" key="8">
    <source>
        <dbReference type="PIRSR" id="PIRSR000005-1"/>
    </source>
</evidence>
<evidence type="ECO:0000256" key="2">
    <source>
        <dbReference type="ARBA" id="ARBA00022448"/>
    </source>
</evidence>
<feature type="binding site" description="covalent" evidence="8">
    <location>
        <position position="150"/>
    </location>
    <ligand>
        <name>heme c</name>
        <dbReference type="ChEBI" id="CHEBI:61717"/>
        <label>2</label>
    </ligand>
</feature>
<dbReference type="SUPFAM" id="SSF46626">
    <property type="entry name" value="Cytochrome c"/>
    <property type="match status" value="2"/>
</dbReference>
<dbReference type="InterPro" id="IPR036909">
    <property type="entry name" value="Cyt_c-like_dom_sf"/>
</dbReference>
<comment type="PTM">
    <text evidence="8">Binds 2 heme c groups covalently per subunit.</text>
</comment>
<keyword evidence="7 9" id="KW-0408">Iron</keyword>
<dbReference type="HOGENOM" id="CLU_076280_3_0_6"/>
<evidence type="ECO:0000313" key="13">
    <source>
        <dbReference type="Proteomes" id="UP000032749"/>
    </source>
</evidence>
<dbReference type="AlphaFoldDB" id="R4YQZ4"/>
<dbReference type="OrthoDB" id="9773456at2"/>
<dbReference type="GO" id="GO:0009055">
    <property type="term" value="F:electron transfer activity"/>
    <property type="evidence" value="ECO:0007669"/>
    <property type="project" value="InterPro"/>
</dbReference>
<keyword evidence="6" id="KW-0249">Electron transport</keyword>
<keyword evidence="10" id="KW-0732">Signal</keyword>
<sequence>MHKLACYMYLLCVCLAYVGLSHAEVTETDKLLAEMVTVQSDEHLLQTALTEGKDRALLCGNCHGKNGNSVRDYIPNLASQNPTYLFNQFELFANGERKDYVMSRLAKNLTRKDRVNIALYFSQMPVESRPQPIASNAKGEQIYNSLCFTCHQKDGHGNGNYPRIAGQPFVYLEKTLNGFAGGDDRRKNSPMAIIVEKMDKQQLQDVAAYVASMP</sequence>
<feature type="binding site" description="axial binding residue" evidence="9">
    <location>
        <position position="102"/>
    </location>
    <ligand>
        <name>heme c</name>
        <dbReference type="ChEBI" id="CHEBI:61717"/>
        <label>1</label>
    </ligand>
    <ligandPart>
        <name>Fe</name>
        <dbReference type="ChEBI" id="CHEBI:18248"/>
    </ligandPart>
</feature>
<dbReference type="GO" id="GO:0005506">
    <property type="term" value="F:iron ion binding"/>
    <property type="evidence" value="ECO:0007669"/>
    <property type="project" value="InterPro"/>
</dbReference>
<feature type="binding site" description="covalent" evidence="8">
    <location>
        <position position="59"/>
    </location>
    <ligand>
        <name>heme c</name>
        <dbReference type="ChEBI" id="CHEBI:61717"/>
        <label>1</label>
    </ligand>
</feature>
<dbReference type="Gene3D" id="1.10.760.10">
    <property type="entry name" value="Cytochrome c-like domain"/>
    <property type="match status" value="2"/>
</dbReference>
<dbReference type="KEGG" id="oai:OLEAN_C32960"/>
<evidence type="ECO:0000256" key="5">
    <source>
        <dbReference type="ARBA" id="ARBA00022764"/>
    </source>
</evidence>
<dbReference type="Pfam" id="PF00034">
    <property type="entry name" value="Cytochrom_C"/>
    <property type="match status" value="1"/>
</dbReference>
<dbReference type="PROSITE" id="PS51007">
    <property type="entry name" value="CYTC"/>
    <property type="match status" value="2"/>
</dbReference>
<keyword evidence="5" id="KW-0574">Periplasm</keyword>
<gene>
    <name evidence="12" type="ORF">OLEAN_C32960</name>
</gene>
<dbReference type="PANTHER" id="PTHR33751">
    <property type="entry name" value="CBB3-TYPE CYTOCHROME C OXIDASE SUBUNIT FIXP"/>
    <property type="match status" value="1"/>
</dbReference>
<feature type="domain" description="Cytochrome c" evidence="11">
    <location>
        <begin position="47"/>
        <end position="125"/>
    </location>
</feature>
<name>R4YQZ4_OLEAN</name>
<dbReference type="PIRSF" id="PIRSF000005">
    <property type="entry name" value="Cytochrome_c4"/>
    <property type="match status" value="1"/>
</dbReference>
<feature type="chain" id="PRO_5004374318" evidence="10">
    <location>
        <begin position="24"/>
        <end position="214"/>
    </location>
</feature>
<evidence type="ECO:0000256" key="9">
    <source>
        <dbReference type="PIRSR" id="PIRSR000005-2"/>
    </source>
</evidence>
<keyword evidence="3 8" id="KW-0349">Heme</keyword>